<dbReference type="AlphaFoldDB" id="A0A3D9UNK1"/>
<comment type="caution">
    <text evidence="1">The sequence shown here is derived from an EMBL/GenBank/DDBJ whole genome shotgun (WGS) entry which is preliminary data.</text>
</comment>
<proteinExistence type="predicted"/>
<protein>
    <submittedName>
        <fullName evidence="1">Uncharacterized protein (DUF952 family)</fullName>
    </submittedName>
</protein>
<accession>A0A3D9UNK1</accession>
<evidence type="ECO:0000313" key="2">
    <source>
        <dbReference type="Proteomes" id="UP000256253"/>
    </source>
</evidence>
<gene>
    <name evidence="1" type="ORF">DFJ65_1941</name>
</gene>
<sequence>MKSEPTTELFHLALPADWILAQGQGEYRVSTRGVTLEEQGFIHLSFKHQWPATRQRFYADVTTPLLLLTIDPTGLDVRPEPGNPGSEELFPHLYGPLPLTAVTRIERLDPPHA</sequence>
<dbReference type="OrthoDB" id="5638018at2"/>
<dbReference type="PANTHER" id="PTHR34129">
    <property type="entry name" value="BLR1139 PROTEIN"/>
    <property type="match status" value="1"/>
</dbReference>
<organism evidence="1 2">
    <name type="scientific">Calidifontibacter indicus</name>
    <dbReference type="NCBI Taxonomy" id="419650"/>
    <lineage>
        <taxon>Bacteria</taxon>
        <taxon>Bacillati</taxon>
        <taxon>Actinomycetota</taxon>
        <taxon>Actinomycetes</taxon>
        <taxon>Micrococcales</taxon>
        <taxon>Dermacoccaceae</taxon>
        <taxon>Calidifontibacter</taxon>
    </lineage>
</organism>
<dbReference type="EMBL" id="QTUA01000001">
    <property type="protein sequence ID" value="REF30907.1"/>
    <property type="molecule type" value="Genomic_DNA"/>
</dbReference>
<dbReference type="Gene3D" id="3.20.170.20">
    <property type="entry name" value="Protein of unknown function DUF952"/>
    <property type="match status" value="1"/>
</dbReference>
<dbReference type="RefSeq" id="WP_115922834.1">
    <property type="nucleotide sequence ID" value="NZ_QTUA01000001.1"/>
</dbReference>
<dbReference type="PANTHER" id="PTHR34129:SF1">
    <property type="entry name" value="DUF952 DOMAIN-CONTAINING PROTEIN"/>
    <property type="match status" value="1"/>
</dbReference>
<dbReference type="Proteomes" id="UP000256253">
    <property type="component" value="Unassembled WGS sequence"/>
</dbReference>
<name>A0A3D9UNK1_9MICO</name>
<dbReference type="Pfam" id="PF06108">
    <property type="entry name" value="DUF952"/>
    <property type="match status" value="1"/>
</dbReference>
<evidence type="ECO:0000313" key="1">
    <source>
        <dbReference type="EMBL" id="REF30907.1"/>
    </source>
</evidence>
<dbReference type="SUPFAM" id="SSF56399">
    <property type="entry name" value="ADP-ribosylation"/>
    <property type="match status" value="1"/>
</dbReference>
<dbReference type="InterPro" id="IPR009297">
    <property type="entry name" value="DUF952"/>
</dbReference>
<keyword evidence="2" id="KW-1185">Reference proteome</keyword>
<reference evidence="1 2" key="1">
    <citation type="submission" date="2018-08" db="EMBL/GenBank/DDBJ databases">
        <title>Sequencing the genomes of 1000 actinobacteria strains.</title>
        <authorList>
            <person name="Klenk H.-P."/>
        </authorList>
    </citation>
    <scope>NUCLEOTIDE SEQUENCE [LARGE SCALE GENOMIC DNA]</scope>
    <source>
        <strain evidence="1 2">DSM 22967</strain>
    </source>
</reference>